<dbReference type="EMBL" id="JABCRI010000093">
    <property type="protein sequence ID" value="KAF8376757.1"/>
    <property type="molecule type" value="Genomic_DNA"/>
</dbReference>
<protein>
    <submittedName>
        <fullName evidence="2">Uncharacterized protein</fullName>
    </submittedName>
</protein>
<reference evidence="2 3" key="1">
    <citation type="submission" date="2020-04" db="EMBL/GenBank/DDBJ databases">
        <title>Plant Genome Project.</title>
        <authorList>
            <person name="Zhang R.-G."/>
        </authorList>
    </citation>
    <scope>NUCLEOTIDE SEQUENCE [LARGE SCALE GENOMIC DNA]</scope>
    <source>
        <strain evidence="2">YNK0</strain>
        <tissue evidence="2">Leaf</tissue>
    </source>
</reference>
<feature type="region of interest" description="Disordered" evidence="1">
    <location>
        <begin position="1"/>
        <end position="31"/>
    </location>
</feature>
<comment type="caution">
    <text evidence="2">The sequence shown here is derived from an EMBL/GenBank/DDBJ whole genome shotgun (WGS) entry which is preliminary data.</text>
</comment>
<dbReference type="AlphaFoldDB" id="A0A834YB03"/>
<name>A0A834YB03_TETSI</name>
<evidence type="ECO:0000256" key="1">
    <source>
        <dbReference type="SAM" id="MobiDB-lite"/>
    </source>
</evidence>
<dbReference type="OrthoDB" id="784036at2759"/>
<keyword evidence="3" id="KW-1185">Reference proteome</keyword>
<dbReference type="Proteomes" id="UP000655225">
    <property type="component" value="Unassembled WGS sequence"/>
</dbReference>
<sequence>MQQMRKGKTQVEESGIGAYFAPRTTPGSQPSIKSFLATKEAKENVDMSIGRWLYDTCNPFNAVNSFYFQPMVDVIARIDDDEEPPTLDTYEEEHIVVEAAIPRTERQRQRARKGGVSKGIDEDGPGVTVGSGAERFGTA</sequence>
<organism evidence="2 3">
    <name type="scientific">Tetracentron sinense</name>
    <name type="common">Spur-leaf</name>
    <dbReference type="NCBI Taxonomy" id="13715"/>
    <lineage>
        <taxon>Eukaryota</taxon>
        <taxon>Viridiplantae</taxon>
        <taxon>Streptophyta</taxon>
        <taxon>Embryophyta</taxon>
        <taxon>Tracheophyta</taxon>
        <taxon>Spermatophyta</taxon>
        <taxon>Magnoliopsida</taxon>
        <taxon>Trochodendrales</taxon>
        <taxon>Trochodendraceae</taxon>
        <taxon>Tetracentron</taxon>
    </lineage>
</organism>
<accession>A0A834YB03</accession>
<feature type="region of interest" description="Disordered" evidence="1">
    <location>
        <begin position="102"/>
        <end position="139"/>
    </location>
</feature>
<gene>
    <name evidence="2" type="ORF">HHK36_031574</name>
</gene>
<evidence type="ECO:0000313" key="3">
    <source>
        <dbReference type="Proteomes" id="UP000655225"/>
    </source>
</evidence>
<proteinExistence type="predicted"/>
<evidence type="ECO:0000313" key="2">
    <source>
        <dbReference type="EMBL" id="KAF8376757.1"/>
    </source>
</evidence>